<organism evidence="1 2">
    <name type="scientific">Streptomyces marianii</name>
    <dbReference type="NCBI Taxonomy" id="1817406"/>
    <lineage>
        <taxon>Bacteria</taxon>
        <taxon>Bacillati</taxon>
        <taxon>Actinomycetota</taxon>
        <taxon>Actinomycetes</taxon>
        <taxon>Kitasatosporales</taxon>
        <taxon>Streptomycetaceae</taxon>
        <taxon>Streptomyces</taxon>
    </lineage>
</organism>
<dbReference type="AlphaFoldDB" id="A0A5R9E4Q3"/>
<dbReference type="EMBL" id="VAWE01000001">
    <property type="protein sequence ID" value="TLQ44961.1"/>
    <property type="molecule type" value="Genomic_DNA"/>
</dbReference>
<name>A0A5R9E4Q3_9ACTN</name>
<dbReference type="RefSeq" id="WP_138054300.1">
    <property type="nucleotide sequence ID" value="NZ_VAWE01000001.1"/>
</dbReference>
<proteinExistence type="predicted"/>
<comment type="caution">
    <text evidence="1">The sequence shown here is derived from an EMBL/GenBank/DDBJ whole genome shotgun (WGS) entry which is preliminary data.</text>
</comment>
<keyword evidence="2" id="KW-1185">Reference proteome</keyword>
<dbReference type="Proteomes" id="UP000305921">
    <property type="component" value="Unassembled WGS sequence"/>
</dbReference>
<dbReference type="OrthoDB" id="4201487at2"/>
<evidence type="ECO:0000313" key="1">
    <source>
        <dbReference type="EMBL" id="TLQ44961.1"/>
    </source>
</evidence>
<accession>A0A5R9E4Q3</accession>
<protein>
    <submittedName>
        <fullName evidence="1">Uncharacterized protein</fullName>
    </submittedName>
</protein>
<gene>
    <name evidence="1" type="ORF">FEF34_19490</name>
</gene>
<evidence type="ECO:0000313" key="2">
    <source>
        <dbReference type="Proteomes" id="UP000305921"/>
    </source>
</evidence>
<reference evidence="1 2" key="1">
    <citation type="submission" date="2019-05" db="EMBL/GenBank/DDBJ databases">
        <title>Streptomyces marianii sp. nov., a novel marine actinomycete from southern coast of India.</title>
        <authorList>
            <person name="Iniyan A.M."/>
            <person name="Wink J."/>
            <person name="Ramprasad E."/>
            <person name="Ramana C.V."/>
            <person name="Bunk B."/>
            <person name="Sproer C."/>
            <person name="Joseph F.-J.R.S."/>
            <person name="Vincent S.G.P."/>
        </authorList>
    </citation>
    <scope>NUCLEOTIDE SEQUENCE [LARGE SCALE GENOMIC DNA]</scope>
    <source>
        <strain evidence="1 2">ICN19</strain>
    </source>
</reference>
<sequence length="355" mass="39528">MLERLIGQQRRPQNMARSTIQEKLRGKSKVNLTQALSIVDALAEYAQSNGTPLPDKEINREVWQDRVAAYTKTQPNTSHRKETTSAPSEIKWDIAPLHAAQMDDLVEMIQENRFNAVADWLPKFLAGIMQAQMATTNFLRQAAEDTPQAIAQTLKALDAEFPYVDTEDPFQSGWDRRRSAANEATVGLLIEFAARKHGADASPAVVVALRRASLGFYAESFLSRVGTWFLAEKIAKAVDHLRSASLYRDAKDVLTATSDRSSDRIFEVVDFLQTNSRTSDADIVLKAIGEKCDENKLLLIVSDFEEHSASTETLTKIARAVSSENREAYISLFTQTGGSHFETLLREAATDDPSF</sequence>